<keyword evidence="3" id="KW-1185">Reference proteome</keyword>
<evidence type="ECO:0000313" key="3">
    <source>
        <dbReference type="Proteomes" id="UP000509658"/>
    </source>
</evidence>
<accession>A0A6N0HS67</accession>
<feature type="transmembrane region" description="Helical" evidence="1">
    <location>
        <begin position="121"/>
        <end position="141"/>
    </location>
</feature>
<dbReference type="EMBL" id="CP054491">
    <property type="protein sequence ID" value="QKQ25225.1"/>
    <property type="molecule type" value="Genomic_DNA"/>
</dbReference>
<keyword evidence="1" id="KW-0472">Membrane</keyword>
<dbReference type="Proteomes" id="UP000509658">
    <property type="component" value="Chromosome"/>
</dbReference>
<sequence length="189" mass="20940">MPFPMQVILIVGATGYLLTALLFFIARTMPRTNPGAGWWGLSSLAAGTGYIALLVLGMSGRPELGEALYNTLFVVWIVSLYIGGSQFLYLKVNTKTLLSLAAVVVLWLSYFNHIQPEFLPAAVAVSLFCGLLNLHLAWLFATKMVRNSAIKKHWWWRWQSAASTGSTTRCYARLNRLLQSASHSAQSSR</sequence>
<proteinExistence type="predicted"/>
<keyword evidence="1" id="KW-1133">Transmembrane helix</keyword>
<feature type="transmembrane region" description="Helical" evidence="1">
    <location>
        <begin position="97"/>
        <end position="115"/>
    </location>
</feature>
<keyword evidence="1" id="KW-0812">Transmembrane</keyword>
<reference evidence="2 3" key="1">
    <citation type="submission" date="2020-05" db="EMBL/GenBank/DDBJ databases">
        <title>Horizontal transmission and recombination maintain forever young bacterial symbiont genomes.</title>
        <authorList>
            <person name="Russell S.L."/>
            <person name="Pepper-Tunick E."/>
            <person name="Svedberg J."/>
            <person name="Byrne A."/>
            <person name="Ruelas Castillo J."/>
            <person name="Vollmers C."/>
            <person name="Beinart R.A."/>
            <person name="Corbett-Detig R."/>
        </authorList>
    </citation>
    <scope>NUCLEOTIDE SEQUENCE [LARGE SCALE GENOMIC DNA]</scope>
    <source>
        <strain evidence="2">Santa_Monica_outfall</strain>
    </source>
</reference>
<organism evidence="2 3">
    <name type="scientific">Candidatus Reidiella endopervernicosa</name>
    <dbReference type="NCBI Taxonomy" id="2738883"/>
    <lineage>
        <taxon>Bacteria</taxon>
        <taxon>Pseudomonadati</taxon>
        <taxon>Pseudomonadota</taxon>
        <taxon>Gammaproteobacteria</taxon>
        <taxon>Candidatus Reidiella</taxon>
    </lineage>
</organism>
<evidence type="ECO:0000256" key="1">
    <source>
        <dbReference type="SAM" id="Phobius"/>
    </source>
</evidence>
<dbReference type="AlphaFoldDB" id="A0A6N0HS67"/>
<evidence type="ECO:0000313" key="2">
    <source>
        <dbReference type="EMBL" id="QKQ25225.1"/>
    </source>
</evidence>
<feature type="transmembrane region" description="Helical" evidence="1">
    <location>
        <begin position="6"/>
        <end position="26"/>
    </location>
</feature>
<feature type="transmembrane region" description="Helical" evidence="1">
    <location>
        <begin position="38"/>
        <end position="56"/>
    </location>
</feature>
<feature type="transmembrane region" description="Helical" evidence="1">
    <location>
        <begin position="68"/>
        <end position="90"/>
    </location>
</feature>
<protein>
    <submittedName>
        <fullName evidence="2">Uncharacterized protein</fullName>
    </submittedName>
</protein>
<gene>
    <name evidence="2" type="ORF">HUE57_02140</name>
</gene>
<dbReference type="KEGG" id="rev:HUE57_02140"/>
<name>A0A6N0HS67_9GAMM</name>